<keyword evidence="5" id="KW-1185">Reference proteome</keyword>
<protein>
    <submittedName>
        <fullName evidence="4">Transglutaminase domain-containing protein</fullName>
    </submittedName>
</protein>
<feature type="transmembrane region" description="Helical" evidence="2">
    <location>
        <begin position="141"/>
        <end position="161"/>
    </location>
</feature>
<keyword evidence="2" id="KW-0472">Membrane</keyword>
<feature type="transmembrane region" description="Helical" evidence="2">
    <location>
        <begin position="12"/>
        <end position="29"/>
    </location>
</feature>
<feature type="transmembrane region" description="Helical" evidence="2">
    <location>
        <begin position="115"/>
        <end position="134"/>
    </location>
</feature>
<dbReference type="Gene3D" id="3.10.620.30">
    <property type="match status" value="1"/>
</dbReference>
<dbReference type="InterPro" id="IPR052901">
    <property type="entry name" value="Bact_TGase-like"/>
</dbReference>
<dbReference type="RefSeq" id="WP_190998665.1">
    <property type="nucleotide sequence ID" value="NZ_JACXSI010000028.1"/>
</dbReference>
<evidence type="ECO:0000313" key="5">
    <source>
        <dbReference type="Proteomes" id="UP000602076"/>
    </source>
</evidence>
<feature type="transmembrane region" description="Helical" evidence="2">
    <location>
        <begin position="167"/>
        <end position="187"/>
    </location>
</feature>
<feature type="transmembrane region" description="Helical" evidence="2">
    <location>
        <begin position="58"/>
        <end position="77"/>
    </location>
</feature>
<reference evidence="4" key="1">
    <citation type="submission" date="2020-09" db="EMBL/GenBank/DDBJ databases">
        <title>Bacillus faecalis sp. nov., a moderately halophilic bacterium isolated from cow faeces.</title>
        <authorList>
            <person name="Jiang L."/>
            <person name="Lee J."/>
        </authorList>
    </citation>
    <scope>NUCLEOTIDE SEQUENCE</scope>
    <source>
        <strain evidence="4">AGMB 02131</strain>
    </source>
</reference>
<dbReference type="InterPro" id="IPR038765">
    <property type="entry name" value="Papain-like_cys_pep_sf"/>
</dbReference>
<evidence type="ECO:0000256" key="1">
    <source>
        <dbReference type="SAM" id="MobiDB-lite"/>
    </source>
</evidence>
<dbReference type="SMART" id="SM00460">
    <property type="entry name" value="TGc"/>
    <property type="match status" value="1"/>
</dbReference>
<feature type="domain" description="Transglutaminase-like" evidence="3">
    <location>
        <begin position="480"/>
        <end position="556"/>
    </location>
</feature>
<organism evidence="4 5">
    <name type="scientific">Peribacillus faecalis</name>
    <dbReference type="NCBI Taxonomy" id="2772559"/>
    <lineage>
        <taxon>Bacteria</taxon>
        <taxon>Bacillati</taxon>
        <taxon>Bacillota</taxon>
        <taxon>Bacilli</taxon>
        <taxon>Bacillales</taxon>
        <taxon>Bacillaceae</taxon>
        <taxon>Peribacillus</taxon>
    </lineage>
</organism>
<dbReference type="PANTHER" id="PTHR42736:SF1">
    <property type="entry name" value="PROTEIN-GLUTAMINE GAMMA-GLUTAMYLTRANSFERASE"/>
    <property type="match status" value="1"/>
</dbReference>
<feature type="region of interest" description="Disordered" evidence="1">
    <location>
        <begin position="568"/>
        <end position="611"/>
    </location>
</feature>
<sequence length="747" mass="87543">MNEQTIKKILRVVLYVFSFLVLWEWIWPLETISDIANSHYFVIFLVFMLAADFFSVKWLWKWSAALIYIVVVSYILYYESNPMFGSGGLTLLIGDFINSIIAVIRFEWNDVTNSFRTFLFFLLLWMMTYLLQYWLIVRKRILLFIVLSIAFIATLDTFTQYDGDWAIVRLFMLGVTLLGVLRLLLLIEKENVIVPIKVYYNWLIPLGLLAIIAMTVGLMAPKPAAQWPDPVPFLITNSNKFISNEEKTNKVGYSEDDTRLGGDFTPDNTLVFWTMVAEKHYWYVESKDKYTGFGWEVSDSMGDYGEMPYTSGTTFPYMTSINEKLELSDPQFDYIKGIYKEDHIPYPSPSYNGMIIPEGSSDQLILDIETNKLTYAEGNSFRIMGTYEAHYQVPTYHIDDLRAAGADQINQFYPESDFTQLPENLPERVKELAESITKDKTNMYDKVKAIEDYFHSPDYLYSREDIPYPDEDEDFVDQFLFESKRGYCDHFSTSMVVMLRTLDIPARWVKGYTAGEYVRYQSDFEQYIYEVTNNNAHSWVEVYFNGFGWIPFEPTKGYDLNMSIERNTAATPTDDPRTPEEPRAEQPEQEQTAKEEKMKEDATEQLKQDEKSDTKISESLKNYIADHWKSNVIALVVLLVFLWLIYLFRGKWRPRFWIWRFGRSNDQEAFSEAYAALLKELNRCGIKRKSEQTLRDYAQSVDSRFATEEMSELTMHYERIIYGNGEASEIWEKVKPLWKNVMKKTIT</sequence>
<dbReference type="Proteomes" id="UP000602076">
    <property type="component" value="Unassembled WGS sequence"/>
</dbReference>
<evidence type="ECO:0000256" key="2">
    <source>
        <dbReference type="SAM" id="Phobius"/>
    </source>
</evidence>
<dbReference type="InterPro" id="IPR025403">
    <property type="entry name" value="TgpA-like_C"/>
</dbReference>
<dbReference type="AlphaFoldDB" id="A0A927D0C2"/>
<feature type="transmembrane region" description="Helical" evidence="2">
    <location>
        <begin position="199"/>
        <end position="220"/>
    </location>
</feature>
<proteinExistence type="predicted"/>
<dbReference type="InterPro" id="IPR002931">
    <property type="entry name" value="Transglutaminase-like"/>
</dbReference>
<name>A0A927D0C2_9BACI</name>
<evidence type="ECO:0000259" key="3">
    <source>
        <dbReference type="SMART" id="SM00460"/>
    </source>
</evidence>
<feature type="transmembrane region" description="Helical" evidence="2">
    <location>
        <begin position="628"/>
        <end position="648"/>
    </location>
</feature>
<dbReference type="PANTHER" id="PTHR42736">
    <property type="entry name" value="PROTEIN-GLUTAMINE GAMMA-GLUTAMYLTRANSFERASE"/>
    <property type="match status" value="1"/>
</dbReference>
<comment type="caution">
    <text evidence="4">The sequence shown here is derived from an EMBL/GenBank/DDBJ whole genome shotgun (WGS) entry which is preliminary data.</text>
</comment>
<dbReference type="Pfam" id="PF13559">
    <property type="entry name" value="DUF4129"/>
    <property type="match status" value="1"/>
</dbReference>
<dbReference type="SUPFAM" id="SSF54001">
    <property type="entry name" value="Cysteine proteinases"/>
    <property type="match status" value="1"/>
</dbReference>
<dbReference type="Pfam" id="PF01841">
    <property type="entry name" value="Transglut_core"/>
    <property type="match status" value="1"/>
</dbReference>
<keyword evidence="2" id="KW-0812">Transmembrane</keyword>
<dbReference type="EMBL" id="JACXSI010000028">
    <property type="protein sequence ID" value="MBD3109125.1"/>
    <property type="molecule type" value="Genomic_DNA"/>
</dbReference>
<evidence type="ECO:0000313" key="4">
    <source>
        <dbReference type="EMBL" id="MBD3109125.1"/>
    </source>
</evidence>
<gene>
    <name evidence="4" type="ORF">IEO70_12280</name>
</gene>
<accession>A0A927D0C2</accession>
<feature type="compositionally biased region" description="Basic and acidic residues" evidence="1">
    <location>
        <begin position="574"/>
        <end position="611"/>
    </location>
</feature>
<keyword evidence="2" id="KW-1133">Transmembrane helix</keyword>